<comment type="caution">
    <text evidence="6">The sequence shown here is derived from an EMBL/GenBank/DDBJ whole genome shotgun (WGS) entry which is preliminary data.</text>
</comment>
<dbReference type="InterPro" id="IPR036097">
    <property type="entry name" value="HisK_dim/P_sf"/>
</dbReference>
<dbReference type="CDD" id="cd00082">
    <property type="entry name" value="HisKA"/>
    <property type="match status" value="1"/>
</dbReference>
<feature type="domain" description="Histidine kinase" evidence="5">
    <location>
        <begin position="354"/>
        <end position="600"/>
    </location>
</feature>
<feature type="transmembrane region" description="Helical" evidence="4">
    <location>
        <begin position="266"/>
        <end position="287"/>
    </location>
</feature>
<dbReference type="InterPro" id="IPR003661">
    <property type="entry name" value="HisK_dim/P_dom"/>
</dbReference>
<gene>
    <name evidence="6" type="ORF">GTP77_04230</name>
</gene>
<keyword evidence="7" id="KW-1185">Reference proteome</keyword>
<organism evidence="6 7">
    <name type="scientific">Pseudoduganella aquatica</name>
    <dbReference type="NCBI Taxonomy" id="2660641"/>
    <lineage>
        <taxon>Bacteria</taxon>
        <taxon>Pseudomonadati</taxon>
        <taxon>Pseudomonadota</taxon>
        <taxon>Betaproteobacteria</taxon>
        <taxon>Burkholderiales</taxon>
        <taxon>Oxalobacteraceae</taxon>
        <taxon>Telluria group</taxon>
        <taxon>Pseudoduganella</taxon>
    </lineage>
</organism>
<evidence type="ECO:0000256" key="2">
    <source>
        <dbReference type="ARBA" id="ARBA00012438"/>
    </source>
</evidence>
<dbReference type="Pfam" id="PF02518">
    <property type="entry name" value="HATPase_c"/>
    <property type="match status" value="1"/>
</dbReference>
<dbReference type="Pfam" id="PF19443">
    <property type="entry name" value="DAHL"/>
    <property type="match status" value="1"/>
</dbReference>
<dbReference type="SUPFAM" id="SSF47384">
    <property type="entry name" value="Homodimeric domain of signal transducing histidine kinase"/>
    <property type="match status" value="1"/>
</dbReference>
<evidence type="ECO:0000259" key="5">
    <source>
        <dbReference type="PROSITE" id="PS50109"/>
    </source>
</evidence>
<dbReference type="PANTHER" id="PTHR43065">
    <property type="entry name" value="SENSOR HISTIDINE KINASE"/>
    <property type="match status" value="1"/>
</dbReference>
<proteinExistence type="predicted"/>
<dbReference type="InterPro" id="IPR005467">
    <property type="entry name" value="His_kinase_dom"/>
</dbReference>
<dbReference type="SUPFAM" id="SSF55874">
    <property type="entry name" value="ATPase domain of HSP90 chaperone/DNA topoisomerase II/histidine kinase"/>
    <property type="match status" value="1"/>
</dbReference>
<keyword evidence="4" id="KW-1133">Transmembrane helix</keyword>
<dbReference type="InterPro" id="IPR036890">
    <property type="entry name" value="HATPase_C_sf"/>
</dbReference>
<keyword evidence="4" id="KW-0472">Membrane</keyword>
<dbReference type="SMART" id="SM00387">
    <property type="entry name" value="HATPase_c"/>
    <property type="match status" value="1"/>
</dbReference>
<dbReference type="EMBL" id="WWCU01000003">
    <property type="protein sequence ID" value="MYN06539.1"/>
    <property type="molecule type" value="Genomic_DNA"/>
</dbReference>
<evidence type="ECO:0000256" key="1">
    <source>
        <dbReference type="ARBA" id="ARBA00000085"/>
    </source>
</evidence>
<dbReference type="EC" id="2.7.13.3" evidence="2"/>
<dbReference type="Gene3D" id="3.30.565.10">
    <property type="entry name" value="Histidine kinase-like ATPase, C-terminal domain"/>
    <property type="match status" value="1"/>
</dbReference>
<dbReference type="InterPro" id="IPR045812">
    <property type="entry name" value="DAHL"/>
</dbReference>
<keyword evidence="6" id="KW-0418">Kinase</keyword>
<dbReference type="GO" id="GO:0000155">
    <property type="term" value="F:phosphorelay sensor kinase activity"/>
    <property type="evidence" value="ECO:0007669"/>
    <property type="project" value="InterPro"/>
</dbReference>
<dbReference type="PANTHER" id="PTHR43065:SF50">
    <property type="entry name" value="HISTIDINE KINASE"/>
    <property type="match status" value="1"/>
</dbReference>
<accession>A0A7X4H8A8</accession>
<reference evidence="6 7" key="1">
    <citation type="submission" date="2019-12" db="EMBL/GenBank/DDBJ databases">
        <title>Novel species isolated from a subtropical stream in China.</title>
        <authorList>
            <person name="Lu H."/>
        </authorList>
    </citation>
    <scope>NUCLEOTIDE SEQUENCE [LARGE SCALE GENOMIC DNA]</scope>
    <source>
        <strain evidence="6 7">FT127W</strain>
    </source>
</reference>
<dbReference type="RefSeq" id="WP_161070927.1">
    <property type="nucleotide sequence ID" value="NZ_WWCU01000003.1"/>
</dbReference>
<dbReference type="Gene3D" id="1.10.287.130">
    <property type="match status" value="1"/>
</dbReference>
<dbReference type="PRINTS" id="PR00344">
    <property type="entry name" value="BCTRLSENSOR"/>
</dbReference>
<keyword evidence="3" id="KW-0597">Phosphoprotein</keyword>
<dbReference type="AlphaFoldDB" id="A0A7X4H8A8"/>
<keyword evidence="4" id="KW-0812">Transmembrane</keyword>
<evidence type="ECO:0000256" key="4">
    <source>
        <dbReference type="SAM" id="Phobius"/>
    </source>
</evidence>
<evidence type="ECO:0000313" key="7">
    <source>
        <dbReference type="Proteomes" id="UP000450676"/>
    </source>
</evidence>
<comment type="catalytic activity">
    <reaction evidence="1">
        <text>ATP + protein L-histidine = ADP + protein N-phospho-L-histidine.</text>
        <dbReference type="EC" id="2.7.13.3"/>
    </reaction>
</comment>
<evidence type="ECO:0000313" key="6">
    <source>
        <dbReference type="EMBL" id="MYN06539.1"/>
    </source>
</evidence>
<evidence type="ECO:0000256" key="3">
    <source>
        <dbReference type="ARBA" id="ARBA00022553"/>
    </source>
</evidence>
<name>A0A7X4H8A8_9BURK</name>
<dbReference type="PROSITE" id="PS50109">
    <property type="entry name" value="HIS_KIN"/>
    <property type="match status" value="1"/>
</dbReference>
<keyword evidence="6" id="KW-0808">Transferase</keyword>
<sequence length="604" mass="65429">MKGWRRAARGWLPFALLAALLAGALLYLYQDARDYDASSYAGNVALLRQIKELDATWELDVMKSRMGMNQNYDALVATQRELEALPQQVRLPPLRSGDASTEALAAGVAALRRELAGKAAMIELFKSHNAVLRNSLAYLPAATGDIVELGASGAGRGGLRQAGVAANKVLLATLVHNENASDETLFDMELALAVLSAGTRGLPPQLAQRLELLGVHARTVLREQRAVRDLLAAIVAAPVEQHLDRIGDLLSARQQSDTVQMQRHRLYLLLLSAALAALLLYAALRLVRSHAIIQRVNQQLRQANEGLEAAVRERTGELLRANGQLHTEIAERKQLEGRLVQSEKLASVGQLAAGVAHEINNPLAFLAANSAMLERYLERMFDMLAAYEEAELAMAGSADVAARLKEKRERLELAYLREDIPAMLDESREGMGRVSKIVLALKEFASSAAQQRWELADLNGCVDAALHSVAADVDKAAVVDKHYGAPPPVECMPAQLNQVVVNLLLNASQAMGTQRGRITLRTGTAGGQAWLEVADDGCGMAAEVLPRIFDPFFTTRDIGQGTGLGLALTYGIVQQHQGRIDVQSEPGKGSTFRVSLPLRRSGEI</sequence>
<dbReference type="Proteomes" id="UP000450676">
    <property type="component" value="Unassembled WGS sequence"/>
</dbReference>
<dbReference type="InterPro" id="IPR004358">
    <property type="entry name" value="Sig_transdc_His_kin-like_C"/>
</dbReference>
<protein>
    <recommendedName>
        <fullName evidence="2">histidine kinase</fullName>
        <ecNumber evidence="2">2.7.13.3</ecNumber>
    </recommendedName>
</protein>
<dbReference type="InterPro" id="IPR003594">
    <property type="entry name" value="HATPase_dom"/>
</dbReference>